<dbReference type="Gene3D" id="3.30.1320.10">
    <property type="match status" value="1"/>
</dbReference>
<dbReference type="GO" id="GO:0006412">
    <property type="term" value="P:translation"/>
    <property type="evidence" value="ECO:0007669"/>
    <property type="project" value="UniProtKB-UniRule"/>
</dbReference>
<keyword evidence="5" id="KW-1185">Reference proteome</keyword>
<dbReference type="OrthoDB" id="9807878at2"/>
<sequence>MVKIRLKRFGAAKRPCYRVVVQDSQKPRDGVCIEEIGTFQPIAEEKDQVSIDLERAKYWISVGAQPTDIVKKLMNRQAAKKAE</sequence>
<dbReference type="GO" id="GO:0005737">
    <property type="term" value="C:cytoplasm"/>
    <property type="evidence" value="ECO:0007669"/>
    <property type="project" value="UniProtKB-ARBA"/>
</dbReference>
<evidence type="ECO:0000256" key="2">
    <source>
        <dbReference type="ARBA" id="ARBA00023274"/>
    </source>
</evidence>
<dbReference type="PROSITE" id="PS00732">
    <property type="entry name" value="RIBOSOMAL_S16"/>
    <property type="match status" value="1"/>
</dbReference>
<dbReference type="NCBIfam" id="TIGR00002">
    <property type="entry name" value="S16"/>
    <property type="match status" value="1"/>
</dbReference>
<gene>
    <name evidence="3" type="primary">rpsP</name>
    <name evidence="4" type="ORF">SAMN04487775_108161</name>
</gene>
<keyword evidence="1 3" id="KW-0689">Ribosomal protein</keyword>
<dbReference type="GO" id="GO:0015935">
    <property type="term" value="C:small ribosomal subunit"/>
    <property type="evidence" value="ECO:0007669"/>
    <property type="project" value="TreeGrafter"/>
</dbReference>
<organism evidence="4 5">
    <name type="scientific">Treponema bryantii</name>
    <dbReference type="NCBI Taxonomy" id="163"/>
    <lineage>
        <taxon>Bacteria</taxon>
        <taxon>Pseudomonadati</taxon>
        <taxon>Spirochaetota</taxon>
        <taxon>Spirochaetia</taxon>
        <taxon>Spirochaetales</taxon>
        <taxon>Treponemataceae</taxon>
        <taxon>Treponema</taxon>
    </lineage>
</organism>
<dbReference type="InterPro" id="IPR000307">
    <property type="entry name" value="Ribosomal_bS16"/>
</dbReference>
<reference evidence="5" key="1">
    <citation type="submission" date="2016-10" db="EMBL/GenBank/DDBJ databases">
        <authorList>
            <person name="Varghese N."/>
            <person name="Submissions S."/>
        </authorList>
    </citation>
    <scope>NUCLEOTIDE SEQUENCE [LARGE SCALE GENOMIC DNA]</scope>
    <source>
        <strain evidence="5">XBD1002</strain>
    </source>
</reference>
<dbReference type="Pfam" id="PF00886">
    <property type="entry name" value="Ribosomal_S16"/>
    <property type="match status" value="1"/>
</dbReference>
<dbReference type="InterPro" id="IPR020592">
    <property type="entry name" value="Ribosomal_bS16_CS"/>
</dbReference>
<evidence type="ECO:0000313" key="4">
    <source>
        <dbReference type="EMBL" id="SFI94114.1"/>
    </source>
</evidence>
<dbReference type="GO" id="GO:0003735">
    <property type="term" value="F:structural constituent of ribosome"/>
    <property type="evidence" value="ECO:0007669"/>
    <property type="project" value="InterPro"/>
</dbReference>
<dbReference type="InterPro" id="IPR023803">
    <property type="entry name" value="Ribosomal_bS16_dom_sf"/>
</dbReference>
<evidence type="ECO:0000313" key="5">
    <source>
        <dbReference type="Proteomes" id="UP000182737"/>
    </source>
</evidence>
<dbReference type="RefSeq" id="WP_074932796.1">
    <property type="nucleotide sequence ID" value="NZ_FORI01000008.1"/>
</dbReference>
<dbReference type="AlphaFoldDB" id="A0A1I3MAN5"/>
<comment type="similarity">
    <text evidence="3">Belongs to the bacterial ribosomal protein bS16 family.</text>
</comment>
<name>A0A1I3MAN5_9SPIR</name>
<dbReference type="Proteomes" id="UP000182737">
    <property type="component" value="Unassembled WGS sequence"/>
</dbReference>
<dbReference type="EMBL" id="FORI01000008">
    <property type="protein sequence ID" value="SFI94114.1"/>
    <property type="molecule type" value="Genomic_DNA"/>
</dbReference>
<proteinExistence type="inferred from homology"/>
<accession>A0A1I3MAN5</accession>
<dbReference type="SUPFAM" id="SSF54565">
    <property type="entry name" value="Ribosomal protein S16"/>
    <property type="match status" value="1"/>
</dbReference>
<evidence type="ECO:0000256" key="3">
    <source>
        <dbReference type="HAMAP-Rule" id="MF_00385"/>
    </source>
</evidence>
<protein>
    <recommendedName>
        <fullName evidence="3">Small ribosomal subunit protein bS16</fullName>
    </recommendedName>
</protein>
<dbReference type="PANTHER" id="PTHR12919">
    <property type="entry name" value="30S RIBOSOMAL PROTEIN S16"/>
    <property type="match status" value="1"/>
</dbReference>
<evidence type="ECO:0000256" key="1">
    <source>
        <dbReference type="ARBA" id="ARBA00022980"/>
    </source>
</evidence>
<keyword evidence="2 3" id="KW-0687">Ribonucleoprotein</keyword>
<dbReference type="HAMAP" id="MF_00385">
    <property type="entry name" value="Ribosomal_bS16"/>
    <property type="match status" value="1"/>
</dbReference>
<dbReference type="PANTHER" id="PTHR12919:SF20">
    <property type="entry name" value="SMALL RIBOSOMAL SUBUNIT PROTEIN BS16M"/>
    <property type="match status" value="1"/>
</dbReference>